<accession>A0A183DMC3</accession>
<dbReference type="WBParaSite" id="GPUH_0000987501-mRNA-1">
    <property type="protein sequence ID" value="GPUH_0000987501-mRNA-1"/>
    <property type="gene ID" value="GPUH_0000987501"/>
</dbReference>
<evidence type="ECO:0000313" key="1">
    <source>
        <dbReference type="WBParaSite" id="GPUH_0000987501-mRNA-1"/>
    </source>
</evidence>
<sequence length="64" mass="7425">LSFIRRMTYGLSSMTTISNALSRRVHQCSVNPVDSISPWIQPLAFDHVVHRSHCHLLRHALHRH</sequence>
<reference evidence="1" key="1">
    <citation type="submission" date="2016-06" db="UniProtKB">
        <authorList>
            <consortium name="WormBaseParasite"/>
        </authorList>
    </citation>
    <scope>IDENTIFICATION</scope>
</reference>
<dbReference type="AlphaFoldDB" id="A0A183DMC3"/>
<organism evidence="1">
    <name type="scientific">Gongylonema pulchrum</name>
    <dbReference type="NCBI Taxonomy" id="637853"/>
    <lineage>
        <taxon>Eukaryota</taxon>
        <taxon>Metazoa</taxon>
        <taxon>Ecdysozoa</taxon>
        <taxon>Nematoda</taxon>
        <taxon>Chromadorea</taxon>
        <taxon>Rhabditida</taxon>
        <taxon>Spirurina</taxon>
        <taxon>Spiruromorpha</taxon>
        <taxon>Spiruroidea</taxon>
        <taxon>Gongylonematidae</taxon>
        <taxon>Gongylonema</taxon>
    </lineage>
</organism>
<proteinExistence type="predicted"/>
<protein>
    <submittedName>
        <fullName evidence="1">Secreted protein</fullName>
    </submittedName>
</protein>
<name>A0A183DMC3_9BILA</name>